<reference evidence="1 2" key="1">
    <citation type="submission" date="2019-07" db="EMBL/GenBank/DDBJ databases">
        <title>Whole genome shotgun sequence of Chryseobacterium lathyri NBRC 105250.</title>
        <authorList>
            <person name="Hosoyama A."/>
            <person name="Uohara A."/>
            <person name="Ohji S."/>
            <person name="Ichikawa N."/>
        </authorList>
    </citation>
    <scope>NUCLEOTIDE SEQUENCE [LARGE SCALE GENOMIC DNA]</scope>
    <source>
        <strain evidence="1 2">NBRC 105250</strain>
    </source>
</reference>
<protein>
    <submittedName>
        <fullName evidence="1">Uncharacterized protein</fullName>
    </submittedName>
</protein>
<accession>A0A511YFW5</accession>
<name>A0A511YFW5_9FLAO</name>
<dbReference type="RefSeq" id="WP_111960157.1">
    <property type="nucleotide sequence ID" value="NZ_BJYI01000026.1"/>
</dbReference>
<dbReference type="OrthoDB" id="1275117at2"/>
<proteinExistence type="predicted"/>
<dbReference type="AlphaFoldDB" id="A0A511YFW5"/>
<dbReference type="EMBL" id="BJYI01000026">
    <property type="protein sequence ID" value="GEN74100.1"/>
    <property type="molecule type" value="Genomic_DNA"/>
</dbReference>
<comment type="caution">
    <text evidence="1">The sequence shown here is derived from an EMBL/GenBank/DDBJ whole genome shotgun (WGS) entry which is preliminary data.</text>
</comment>
<organism evidence="1 2">
    <name type="scientific">Chryseobacterium lathyri</name>
    <dbReference type="NCBI Taxonomy" id="395933"/>
    <lineage>
        <taxon>Bacteria</taxon>
        <taxon>Pseudomonadati</taxon>
        <taxon>Bacteroidota</taxon>
        <taxon>Flavobacteriia</taxon>
        <taxon>Flavobacteriales</taxon>
        <taxon>Weeksellaceae</taxon>
        <taxon>Chryseobacterium group</taxon>
        <taxon>Chryseobacterium</taxon>
    </lineage>
</organism>
<evidence type="ECO:0000313" key="2">
    <source>
        <dbReference type="Proteomes" id="UP000321150"/>
    </source>
</evidence>
<evidence type="ECO:0000313" key="1">
    <source>
        <dbReference type="EMBL" id="GEN74100.1"/>
    </source>
</evidence>
<gene>
    <name evidence="1" type="ORF">CLA01_41720</name>
</gene>
<dbReference type="Proteomes" id="UP000321150">
    <property type="component" value="Unassembled WGS sequence"/>
</dbReference>
<sequence length="165" mass="19445">MENLELMPMTDFVLMQSEKMYTKIQDKVGEPKYTVLQFITETPNYAKFLKNENKVWMFVPSDLNGKPLEKPEMRQERDSFGKLDVDFDAEELHQYIKAKDNCFFLVDDYEIADDVVFLNDRQFMISLETGNLLWKTSTYKTIEDIANDPDIKFYLSPRALKKIGI</sequence>